<evidence type="ECO:0000313" key="2">
    <source>
        <dbReference type="Proteomes" id="UP000182444"/>
    </source>
</evidence>
<organism evidence="1 2">
    <name type="scientific">Yarrowia lipolytica</name>
    <name type="common">Candida lipolytica</name>
    <dbReference type="NCBI Taxonomy" id="4952"/>
    <lineage>
        <taxon>Eukaryota</taxon>
        <taxon>Fungi</taxon>
        <taxon>Dikarya</taxon>
        <taxon>Ascomycota</taxon>
        <taxon>Saccharomycotina</taxon>
        <taxon>Dipodascomycetes</taxon>
        <taxon>Dipodascales</taxon>
        <taxon>Dipodascales incertae sedis</taxon>
        <taxon>Yarrowia</taxon>
    </lineage>
</organism>
<protein>
    <submittedName>
        <fullName evidence="1">Uncharacterized protein</fullName>
    </submittedName>
</protein>
<dbReference type="VEuPathDB" id="FungiDB:YALI1_D28973g"/>
<dbReference type="Proteomes" id="UP000182444">
    <property type="component" value="Chromosome 1D"/>
</dbReference>
<reference evidence="1 2" key="1">
    <citation type="journal article" date="2016" name="PLoS ONE">
        <title>Sequence Assembly of Yarrowia lipolytica Strain W29/CLIB89 Shows Transposable Element Diversity.</title>
        <authorList>
            <person name="Magnan C."/>
            <person name="Yu J."/>
            <person name="Chang I."/>
            <person name="Jahn E."/>
            <person name="Kanomata Y."/>
            <person name="Wu J."/>
            <person name="Zeller M."/>
            <person name="Oakes M."/>
            <person name="Baldi P."/>
            <person name="Sandmeyer S."/>
        </authorList>
    </citation>
    <scope>NUCLEOTIDE SEQUENCE [LARGE SCALE GENOMIC DNA]</scope>
    <source>
        <strain evidence="2">CLIB89(W29)</strain>
    </source>
</reference>
<dbReference type="EMBL" id="CP017556">
    <property type="protein sequence ID" value="AOW04476.1"/>
    <property type="molecule type" value="Genomic_DNA"/>
</dbReference>
<sequence>MTYQVGCAFNSARFRKSSPITGVQLFSGWIRSGFWCPDQSMCHAKKGKERSGTQCRGCRLLLKKVEMSKIVLAGNEIIDNEQLKLPKERNHGSRIYPKPSRTHRKTLLSPQSRTEAIRQYRGNCSKTRSVATGPIENCNSYQIRHPSKIPLYFFRRSNNLL</sequence>
<dbReference type="GeneID" id="94583432"/>
<dbReference type="RefSeq" id="XP_068138921.1">
    <property type="nucleotide sequence ID" value="XM_068282820.1"/>
</dbReference>
<name>A0A1D8NFS4_YARLL</name>
<accession>A0A1D8NFS4</accession>
<proteinExistence type="predicted"/>
<evidence type="ECO:0000313" key="1">
    <source>
        <dbReference type="EMBL" id="AOW04476.1"/>
    </source>
</evidence>
<dbReference type="AlphaFoldDB" id="A0A1D8NFS4"/>
<gene>
    <name evidence="1" type="ORF">YALI1_D28973g</name>
</gene>